<reference evidence="2" key="1">
    <citation type="submission" date="2021-10" db="EMBL/GenBank/DDBJ databases">
        <title>Anaerobic single-cell dispensing facilitates the cultivation of human gut bacteria.</title>
        <authorList>
            <person name="Afrizal A."/>
        </authorList>
    </citation>
    <scope>NUCLEOTIDE SEQUENCE</scope>
    <source>
        <strain evidence="2">CLA-AA-H250</strain>
    </source>
</reference>
<comment type="caution">
    <text evidence="2">The sequence shown here is derived from an EMBL/GenBank/DDBJ whole genome shotgun (WGS) entry which is preliminary data.</text>
</comment>
<dbReference type="Proteomes" id="UP001199424">
    <property type="component" value="Unassembled WGS sequence"/>
</dbReference>
<dbReference type="InterPro" id="IPR002559">
    <property type="entry name" value="Transposase_11"/>
</dbReference>
<evidence type="ECO:0000259" key="1">
    <source>
        <dbReference type="Pfam" id="PF01609"/>
    </source>
</evidence>
<dbReference type="GO" id="GO:0003677">
    <property type="term" value="F:DNA binding"/>
    <property type="evidence" value="ECO:0007669"/>
    <property type="project" value="InterPro"/>
</dbReference>
<sequence length="409" mass="45702">MTLFTSQSAAAFYDSLFSSLDFTLPGAATGRRGFPKEAMVCAFIVMKCEGFSQITDLADYLDNNRIIAHYCGFNIMKPLPSYWTYDRFLKKMDNAALKEIMAAQVKKLYEMGIVDASFIGLDSTPVMANTKQNNPKSFAKNKFSKENHPKSDPDCALGVHSASNQHNERRYEFYWEYKSHVLVDCISGLPIYELTTPGNVADSSVAAEILAEADRVISLKECTFLADKGYDVKSIYNTVKTVYEGEAFIPLNPRGTKASEAISVGNPICEAGLAMHKDGKTTDNGRTRQKYCCPFRQSKTGVCPCNHKNWNNGKKNRGCTKYKTIPDDYRLSIDRSCLCFKRIYALRTECERYNSRFKSTGQERLWVRNGASAANLNTLAHISALAVALAAVLHGSHSYRSAKQLRRSA</sequence>
<keyword evidence="3" id="KW-1185">Reference proteome</keyword>
<accession>A0AAE3AMP9</accession>
<feature type="domain" description="Transposase IS4-like" evidence="1">
    <location>
        <begin position="112"/>
        <end position="380"/>
    </location>
</feature>
<dbReference type="EMBL" id="JAJEQC010000006">
    <property type="protein sequence ID" value="MCC2136843.1"/>
    <property type="molecule type" value="Genomic_DNA"/>
</dbReference>
<gene>
    <name evidence="2" type="ORF">LKD31_07410</name>
</gene>
<dbReference type="Pfam" id="PF01609">
    <property type="entry name" value="DDE_Tnp_1"/>
    <property type="match status" value="1"/>
</dbReference>
<name>A0AAE3AMP9_9FIRM</name>
<dbReference type="GO" id="GO:0006313">
    <property type="term" value="P:DNA transposition"/>
    <property type="evidence" value="ECO:0007669"/>
    <property type="project" value="InterPro"/>
</dbReference>
<dbReference type="RefSeq" id="WP_308449204.1">
    <property type="nucleotide sequence ID" value="NZ_JAJEQC010000006.1"/>
</dbReference>
<dbReference type="AlphaFoldDB" id="A0AAE3AMP9"/>
<evidence type="ECO:0000313" key="2">
    <source>
        <dbReference type="EMBL" id="MCC2136843.1"/>
    </source>
</evidence>
<protein>
    <submittedName>
        <fullName evidence="2">Transposase</fullName>
    </submittedName>
</protein>
<organism evidence="2 3">
    <name type="scientific">Hominenteromicrobium mulieris</name>
    <dbReference type="NCBI Taxonomy" id="2885357"/>
    <lineage>
        <taxon>Bacteria</taxon>
        <taxon>Bacillati</taxon>
        <taxon>Bacillota</taxon>
        <taxon>Clostridia</taxon>
        <taxon>Eubacteriales</taxon>
        <taxon>Oscillospiraceae</taxon>
        <taxon>Hominenteromicrobium</taxon>
    </lineage>
</organism>
<dbReference type="GO" id="GO:0004803">
    <property type="term" value="F:transposase activity"/>
    <property type="evidence" value="ECO:0007669"/>
    <property type="project" value="InterPro"/>
</dbReference>
<proteinExistence type="predicted"/>
<evidence type="ECO:0000313" key="3">
    <source>
        <dbReference type="Proteomes" id="UP001199424"/>
    </source>
</evidence>